<protein>
    <recommendedName>
        <fullName evidence="3">BioF2-like acetyltransferase domain-containing protein</fullName>
    </recommendedName>
</protein>
<dbReference type="Gene3D" id="3.40.630.30">
    <property type="match status" value="1"/>
</dbReference>
<organism evidence="1 2">
    <name type="scientific">Belliella calami</name>
    <dbReference type="NCBI Taxonomy" id="2923436"/>
    <lineage>
        <taxon>Bacteria</taxon>
        <taxon>Pseudomonadati</taxon>
        <taxon>Bacteroidota</taxon>
        <taxon>Cytophagia</taxon>
        <taxon>Cytophagales</taxon>
        <taxon>Cyclobacteriaceae</taxon>
        <taxon>Belliella</taxon>
    </lineage>
</organism>
<evidence type="ECO:0000313" key="2">
    <source>
        <dbReference type="Proteomes" id="UP001165488"/>
    </source>
</evidence>
<dbReference type="InterPro" id="IPR016181">
    <property type="entry name" value="Acyl_CoA_acyltransferase"/>
</dbReference>
<evidence type="ECO:0000313" key="1">
    <source>
        <dbReference type="EMBL" id="MCH7399072.1"/>
    </source>
</evidence>
<proteinExistence type="predicted"/>
<dbReference type="SUPFAM" id="SSF55729">
    <property type="entry name" value="Acyl-CoA N-acyltransferases (Nat)"/>
    <property type="match status" value="1"/>
</dbReference>
<evidence type="ECO:0008006" key="3">
    <source>
        <dbReference type="Google" id="ProtNLM"/>
    </source>
</evidence>
<comment type="caution">
    <text evidence="1">The sequence shown here is derived from an EMBL/GenBank/DDBJ whole genome shotgun (WGS) entry which is preliminary data.</text>
</comment>
<dbReference type="Proteomes" id="UP001165488">
    <property type="component" value="Unassembled WGS sequence"/>
</dbReference>
<accession>A0ABS9UR10</accession>
<dbReference type="EMBL" id="JAKZGS010000012">
    <property type="protein sequence ID" value="MCH7399072.1"/>
    <property type="molecule type" value="Genomic_DNA"/>
</dbReference>
<reference evidence="1" key="1">
    <citation type="submission" date="2022-03" db="EMBL/GenBank/DDBJ databases">
        <title>De novo assembled genomes of Belliella spp. (Cyclobacteriaceae) strains.</title>
        <authorList>
            <person name="Szabo A."/>
            <person name="Korponai K."/>
            <person name="Felfoldi T."/>
        </authorList>
    </citation>
    <scope>NUCLEOTIDE SEQUENCE</scope>
    <source>
        <strain evidence="1">DSM 107340</strain>
    </source>
</reference>
<name>A0ABS9UR10_9BACT</name>
<keyword evidence="2" id="KW-1185">Reference proteome</keyword>
<dbReference type="RefSeq" id="WP_241275576.1">
    <property type="nucleotide sequence ID" value="NZ_JAKZGS010000012.1"/>
</dbReference>
<gene>
    <name evidence="1" type="ORF">MM236_13790</name>
</gene>
<sequence length="308" mass="35468">MNIKKNINESYNLELKPVDELSSDYFLQAFRPEESGAYFHLILKKKELVRGEFFVFVNEDRHAMSIPKSPFGGFWIHDSISSEVIGQMIGFLSECMIEMNVVSLKITQAPNVYGSKSDLIGYLLFCQGFKLEKLLNHQILSGKKKIKHAFQQLFPKLIEKTKKLNFNAVVGNIQSFNFLEQMSLWKIQKGHSSSIDEKRLIHQVSSHPERYFVVSILQESKPVAHAVAVKLTSDSLYYFYSAIDPKNQSKHTGELLMVYLLKLAMEQKVSFLDLGSSDLDGSPNHKLMFFKEKYADSWVNKCTWNKNF</sequence>